<evidence type="ECO:0000313" key="8">
    <source>
        <dbReference type="EMBL" id="OIT40340.1"/>
    </source>
</evidence>
<reference evidence="8" key="1">
    <citation type="submission" date="2016-11" db="EMBL/GenBank/DDBJ databases">
        <title>The genome of Nicotiana attenuata.</title>
        <authorList>
            <person name="Xu S."/>
            <person name="Brockmoeller T."/>
            <person name="Gaquerel E."/>
            <person name="Navarro A."/>
            <person name="Kuhl H."/>
            <person name="Gase K."/>
            <person name="Ling Z."/>
            <person name="Zhou W."/>
            <person name="Kreitzer C."/>
            <person name="Stanke M."/>
            <person name="Tang H."/>
            <person name="Lyons E."/>
            <person name="Pandey P."/>
            <person name="Pandey S.P."/>
            <person name="Timmermann B."/>
            <person name="Baldwin I.T."/>
        </authorList>
    </citation>
    <scope>NUCLEOTIDE SEQUENCE [LARGE SCALE GENOMIC DNA]</scope>
    <source>
        <strain evidence="8">UT</strain>
    </source>
</reference>
<accession>A0A314LF14</accession>
<keyword evidence="9" id="KW-1185">Reference proteome</keyword>
<dbReference type="Pfam" id="PF00892">
    <property type="entry name" value="EamA"/>
    <property type="match status" value="2"/>
</dbReference>
<dbReference type="AlphaFoldDB" id="A0A314LF14"/>
<dbReference type="OrthoDB" id="1728340at2759"/>
<dbReference type="PANTHER" id="PTHR31218">
    <property type="entry name" value="WAT1-RELATED PROTEIN"/>
    <property type="match status" value="1"/>
</dbReference>
<evidence type="ECO:0000256" key="2">
    <source>
        <dbReference type="ARBA" id="ARBA00007635"/>
    </source>
</evidence>
<evidence type="ECO:0000256" key="5">
    <source>
        <dbReference type="ARBA" id="ARBA00023136"/>
    </source>
</evidence>
<feature type="domain" description="EamA" evidence="7">
    <location>
        <begin position="180"/>
        <end position="317"/>
    </location>
</feature>
<feature type="transmembrane region" description="Helical" evidence="6">
    <location>
        <begin position="300"/>
        <end position="319"/>
    </location>
</feature>
<evidence type="ECO:0000256" key="4">
    <source>
        <dbReference type="ARBA" id="ARBA00022989"/>
    </source>
</evidence>
<dbReference type="InterPro" id="IPR000620">
    <property type="entry name" value="EamA_dom"/>
</dbReference>
<feature type="transmembrane region" description="Helical" evidence="6">
    <location>
        <begin position="210"/>
        <end position="229"/>
    </location>
</feature>
<dbReference type="SUPFAM" id="SSF103481">
    <property type="entry name" value="Multidrug resistance efflux transporter EmrE"/>
    <property type="match status" value="2"/>
</dbReference>
<dbReference type="Proteomes" id="UP000187609">
    <property type="component" value="Unassembled WGS sequence"/>
</dbReference>
<gene>
    <name evidence="8" type="ORF">A4A49_26495</name>
</gene>
<feature type="transmembrane region" description="Helical" evidence="6">
    <location>
        <begin position="65"/>
        <end position="83"/>
    </location>
</feature>
<dbReference type="GO" id="GO:0022857">
    <property type="term" value="F:transmembrane transporter activity"/>
    <property type="evidence" value="ECO:0007669"/>
    <property type="project" value="InterPro"/>
</dbReference>
<evidence type="ECO:0000256" key="1">
    <source>
        <dbReference type="ARBA" id="ARBA00004141"/>
    </source>
</evidence>
<dbReference type="KEGG" id="nau:109236951"/>
<comment type="caution">
    <text evidence="8">The sequence shown here is derived from an EMBL/GenBank/DDBJ whole genome shotgun (WGS) entry which is preliminary data.</text>
</comment>
<organism evidence="8 9">
    <name type="scientific">Nicotiana attenuata</name>
    <name type="common">Coyote tobacco</name>
    <dbReference type="NCBI Taxonomy" id="49451"/>
    <lineage>
        <taxon>Eukaryota</taxon>
        <taxon>Viridiplantae</taxon>
        <taxon>Streptophyta</taxon>
        <taxon>Embryophyta</taxon>
        <taxon>Tracheophyta</taxon>
        <taxon>Spermatophyta</taxon>
        <taxon>Magnoliopsida</taxon>
        <taxon>eudicotyledons</taxon>
        <taxon>Gunneridae</taxon>
        <taxon>Pentapetalae</taxon>
        <taxon>asterids</taxon>
        <taxon>lamiids</taxon>
        <taxon>Solanales</taxon>
        <taxon>Solanaceae</taxon>
        <taxon>Nicotianoideae</taxon>
        <taxon>Nicotianeae</taxon>
        <taxon>Nicotiana</taxon>
    </lineage>
</organism>
<feature type="transmembrane region" description="Helical" evidence="6">
    <location>
        <begin position="249"/>
        <end position="266"/>
    </location>
</feature>
<keyword evidence="4 6" id="KW-1133">Transmembrane helix</keyword>
<dbReference type="Gramene" id="OIT40340">
    <property type="protein sequence ID" value="OIT40340"/>
    <property type="gene ID" value="A4A49_26495"/>
</dbReference>
<comment type="similarity">
    <text evidence="2 6">Belongs to the drug/metabolite transporter (DMT) superfamily. Plant drug/metabolite exporter (P-DME) (TC 2.A.7.4) family.</text>
</comment>
<dbReference type="GO" id="GO:0016020">
    <property type="term" value="C:membrane"/>
    <property type="evidence" value="ECO:0007669"/>
    <property type="project" value="UniProtKB-SubCell"/>
</dbReference>
<dbReference type="SMR" id="A0A314LF14"/>
<protein>
    <recommendedName>
        <fullName evidence="6">WAT1-related protein</fullName>
    </recommendedName>
</protein>
<feature type="transmembrane region" description="Helical" evidence="6">
    <location>
        <begin position="179"/>
        <end position="198"/>
    </location>
</feature>
<comment type="subcellular location">
    <subcellularLocation>
        <location evidence="1 6">Membrane</location>
        <topology evidence="1 6">Multi-pass membrane protein</topology>
    </subcellularLocation>
</comment>
<sequence>MKTVILMVLSQLASGSVNILYKIAVADGMNVQIMVFYRLVFATAFMAPLAFIIERRSRPRLSWTILFQGFVNGLLGAALGSNFNAESLIYTTTTFSSAMSNLTPGVTLILAVILRMESLDIHRLAGKAKLLGTILGIMGALILNLYKGMKIPFWSTNIHLLHTANVTATSAQPTTYNNVWGSTLAFLSCASYASWLIFQGKMRQRYPMYSNTALMCFCGAIEAGIYAFLRERDSSAWKLGWNIRLFTTSYSGIVSSGLAVTMIAWCTKLKGPLYVSSFYPLALIFVAIVGTLVLHEELHLGSIIGSIFIIAGLYIVLWGKAKELRLAETEALKSKAETEGLKSNNNGVIEIISFAGGNLATAAIVPELETDHQIVTTSAAPLQEP</sequence>
<dbReference type="InterPro" id="IPR037185">
    <property type="entry name" value="EmrE-like"/>
</dbReference>
<name>A0A314LF14_NICAT</name>
<feature type="transmembrane region" description="Helical" evidence="6">
    <location>
        <begin position="31"/>
        <end position="53"/>
    </location>
</feature>
<feature type="transmembrane region" description="Helical" evidence="6">
    <location>
        <begin position="95"/>
        <end position="116"/>
    </location>
</feature>
<evidence type="ECO:0000313" key="9">
    <source>
        <dbReference type="Proteomes" id="UP000187609"/>
    </source>
</evidence>
<dbReference type="InterPro" id="IPR030184">
    <property type="entry name" value="WAT1-related"/>
</dbReference>
<feature type="transmembrane region" description="Helical" evidence="6">
    <location>
        <begin position="128"/>
        <end position="146"/>
    </location>
</feature>
<evidence type="ECO:0000259" key="7">
    <source>
        <dbReference type="Pfam" id="PF00892"/>
    </source>
</evidence>
<feature type="transmembrane region" description="Helical" evidence="6">
    <location>
        <begin position="273"/>
        <end position="294"/>
    </location>
</feature>
<feature type="domain" description="EamA" evidence="7">
    <location>
        <begin position="2"/>
        <end position="144"/>
    </location>
</feature>
<dbReference type="EMBL" id="MJEQ01000033">
    <property type="protein sequence ID" value="OIT40340.1"/>
    <property type="molecule type" value="Genomic_DNA"/>
</dbReference>
<evidence type="ECO:0000256" key="3">
    <source>
        <dbReference type="ARBA" id="ARBA00022692"/>
    </source>
</evidence>
<evidence type="ECO:0000256" key="6">
    <source>
        <dbReference type="RuleBase" id="RU363077"/>
    </source>
</evidence>
<keyword evidence="3 6" id="KW-0812">Transmembrane</keyword>
<keyword evidence="5 6" id="KW-0472">Membrane</keyword>
<proteinExistence type="inferred from homology"/>